<gene>
    <name evidence="2" type="ORF">A6A05_19030</name>
</gene>
<organism evidence="2 3">
    <name type="scientific">Magnetospirillum moscoviense</name>
    <dbReference type="NCBI Taxonomy" id="1437059"/>
    <lineage>
        <taxon>Bacteria</taxon>
        <taxon>Pseudomonadati</taxon>
        <taxon>Pseudomonadota</taxon>
        <taxon>Alphaproteobacteria</taxon>
        <taxon>Rhodospirillales</taxon>
        <taxon>Rhodospirillaceae</taxon>
        <taxon>Magnetospirillum</taxon>
    </lineage>
</organism>
<protein>
    <submittedName>
        <fullName evidence="2">Uncharacterized protein</fullName>
    </submittedName>
</protein>
<dbReference type="AlphaFoldDB" id="A0A178MYY6"/>
<dbReference type="Proteomes" id="UP000078543">
    <property type="component" value="Unassembled WGS sequence"/>
</dbReference>
<evidence type="ECO:0000256" key="1">
    <source>
        <dbReference type="SAM" id="Coils"/>
    </source>
</evidence>
<accession>A0A178MYY6</accession>
<keyword evidence="1" id="KW-0175">Coiled coil</keyword>
<reference evidence="2 3" key="1">
    <citation type="submission" date="2016-04" db="EMBL/GenBank/DDBJ databases">
        <title>Draft genome sequence of freshwater magnetotactic bacteria Magnetospirillum marisnigri SP-1 and Magnetospirillum moscoviense BB-1.</title>
        <authorList>
            <person name="Koziaeva V."/>
            <person name="Dziuba M.V."/>
            <person name="Ivanov T.M."/>
            <person name="Kuznetsov B."/>
            <person name="Grouzdev D.S."/>
        </authorList>
    </citation>
    <scope>NUCLEOTIDE SEQUENCE [LARGE SCALE GENOMIC DNA]</scope>
    <source>
        <strain evidence="2 3">BB-1</strain>
    </source>
</reference>
<evidence type="ECO:0000313" key="2">
    <source>
        <dbReference type="EMBL" id="OAN64152.1"/>
    </source>
</evidence>
<feature type="coiled-coil region" evidence="1">
    <location>
        <begin position="59"/>
        <end position="86"/>
    </location>
</feature>
<proteinExistence type="predicted"/>
<dbReference type="STRING" id="1437059.A6A05_19030"/>
<dbReference type="EMBL" id="LWQU01000034">
    <property type="protein sequence ID" value="OAN64152.1"/>
    <property type="molecule type" value="Genomic_DNA"/>
</dbReference>
<name>A0A178MYY6_9PROT</name>
<keyword evidence="3" id="KW-1185">Reference proteome</keyword>
<comment type="caution">
    <text evidence="2">The sequence shown here is derived from an EMBL/GenBank/DDBJ whole genome shotgun (WGS) entry which is preliminary data.</text>
</comment>
<evidence type="ECO:0000313" key="3">
    <source>
        <dbReference type="Proteomes" id="UP000078543"/>
    </source>
</evidence>
<sequence length="157" mass="17280">MSDGQEVSMSNLIDDTLDFVGHELQVARDRVEDFAHALSASVLPSAPEPKLKPPTLKQVHQLENRIHELEEKLKATQRELGLKKAANEGLMAQAHALKAALKAAYPKCPLLGPSGKVWNSGPMAGKRKSRLRIVWEQAFDVEAKRLGAADPMKIRLS</sequence>